<name>E2BWB3_HARSA</name>
<sequence length="100" mass="11331">MQMGLFSIITTGEFNIKDCIAKMMKSIVGKSVEFEYSNTGRVIHGQSKTNFSATITYQYIRDVLIQKFGNTLDIKKLPGQIGVWLSGDREGGRKQRMQHL</sequence>
<dbReference type="Proteomes" id="UP000008237">
    <property type="component" value="Unassembled WGS sequence"/>
</dbReference>
<dbReference type="EMBL" id="GL451103">
    <property type="protein sequence ID" value="EFN80017.1"/>
    <property type="molecule type" value="Genomic_DNA"/>
</dbReference>
<dbReference type="InParanoid" id="E2BWB3"/>
<dbReference type="AlphaFoldDB" id="E2BWB3"/>
<dbReference type="OMA" id="ATITYQY"/>
<evidence type="ECO:0000313" key="2">
    <source>
        <dbReference type="Proteomes" id="UP000008237"/>
    </source>
</evidence>
<keyword evidence="2" id="KW-1185">Reference proteome</keyword>
<gene>
    <name evidence="1" type="ORF">EAI_10716</name>
</gene>
<organism evidence="2">
    <name type="scientific">Harpegnathos saltator</name>
    <name type="common">Jerdon's jumping ant</name>
    <dbReference type="NCBI Taxonomy" id="610380"/>
    <lineage>
        <taxon>Eukaryota</taxon>
        <taxon>Metazoa</taxon>
        <taxon>Ecdysozoa</taxon>
        <taxon>Arthropoda</taxon>
        <taxon>Hexapoda</taxon>
        <taxon>Insecta</taxon>
        <taxon>Pterygota</taxon>
        <taxon>Neoptera</taxon>
        <taxon>Endopterygota</taxon>
        <taxon>Hymenoptera</taxon>
        <taxon>Apocrita</taxon>
        <taxon>Aculeata</taxon>
        <taxon>Formicoidea</taxon>
        <taxon>Formicidae</taxon>
        <taxon>Ponerinae</taxon>
        <taxon>Ponerini</taxon>
        <taxon>Harpegnathos</taxon>
    </lineage>
</organism>
<evidence type="ECO:0000313" key="1">
    <source>
        <dbReference type="EMBL" id="EFN80017.1"/>
    </source>
</evidence>
<proteinExistence type="predicted"/>
<reference evidence="1 2" key="1">
    <citation type="journal article" date="2010" name="Science">
        <title>Genomic comparison of the ants Camponotus floridanus and Harpegnathos saltator.</title>
        <authorList>
            <person name="Bonasio R."/>
            <person name="Zhang G."/>
            <person name="Ye C."/>
            <person name="Mutti N.S."/>
            <person name="Fang X."/>
            <person name="Qin N."/>
            <person name="Donahue G."/>
            <person name="Yang P."/>
            <person name="Li Q."/>
            <person name="Li C."/>
            <person name="Zhang P."/>
            <person name="Huang Z."/>
            <person name="Berger S.L."/>
            <person name="Reinberg D."/>
            <person name="Wang J."/>
            <person name="Liebig J."/>
        </authorList>
    </citation>
    <scope>NUCLEOTIDE SEQUENCE [LARGE SCALE GENOMIC DNA]</scope>
    <source>
        <strain evidence="1 2">R22 G/1</strain>
    </source>
</reference>
<accession>E2BWB3</accession>
<protein>
    <submittedName>
        <fullName evidence="1">Uncharacterized protein</fullName>
    </submittedName>
</protein>